<protein>
    <submittedName>
        <fullName evidence="1">Uncharacterized protein</fullName>
    </submittedName>
</protein>
<accession>A0A0E9WYJ0</accession>
<dbReference type="EMBL" id="GBXM01013877">
    <property type="protein sequence ID" value="JAH94700.1"/>
    <property type="molecule type" value="Transcribed_RNA"/>
</dbReference>
<dbReference type="AlphaFoldDB" id="A0A0E9WYJ0"/>
<evidence type="ECO:0000313" key="1">
    <source>
        <dbReference type="EMBL" id="JAH94700.1"/>
    </source>
</evidence>
<organism evidence="1">
    <name type="scientific">Anguilla anguilla</name>
    <name type="common">European freshwater eel</name>
    <name type="synonym">Muraena anguilla</name>
    <dbReference type="NCBI Taxonomy" id="7936"/>
    <lineage>
        <taxon>Eukaryota</taxon>
        <taxon>Metazoa</taxon>
        <taxon>Chordata</taxon>
        <taxon>Craniata</taxon>
        <taxon>Vertebrata</taxon>
        <taxon>Euteleostomi</taxon>
        <taxon>Actinopterygii</taxon>
        <taxon>Neopterygii</taxon>
        <taxon>Teleostei</taxon>
        <taxon>Anguilliformes</taxon>
        <taxon>Anguillidae</taxon>
        <taxon>Anguilla</taxon>
    </lineage>
</organism>
<name>A0A0E9WYJ0_ANGAN</name>
<reference evidence="1" key="2">
    <citation type="journal article" date="2015" name="Fish Shellfish Immunol.">
        <title>Early steps in the European eel (Anguilla anguilla)-Vibrio vulnificus interaction in the gills: Role of the RtxA13 toxin.</title>
        <authorList>
            <person name="Callol A."/>
            <person name="Pajuelo D."/>
            <person name="Ebbesson L."/>
            <person name="Teles M."/>
            <person name="MacKenzie S."/>
            <person name="Amaro C."/>
        </authorList>
    </citation>
    <scope>NUCLEOTIDE SEQUENCE</scope>
</reference>
<sequence>MTTDYGENLDRVLLRDQKSTAFGLVVPRSNCILQQSSPQFLSSQVVRRVENMFRLDLTL</sequence>
<reference evidence="1" key="1">
    <citation type="submission" date="2014-11" db="EMBL/GenBank/DDBJ databases">
        <authorList>
            <person name="Amaro Gonzalez C."/>
        </authorList>
    </citation>
    <scope>NUCLEOTIDE SEQUENCE</scope>
</reference>
<proteinExistence type="predicted"/>